<accession>A0AAN8YR47</accession>
<evidence type="ECO:0000256" key="1">
    <source>
        <dbReference type="ARBA" id="ARBA00008668"/>
    </source>
</evidence>
<evidence type="ECO:0000313" key="5">
    <source>
        <dbReference type="EMBL" id="KAK6797938.1"/>
    </source>
</evidence>
<dbReference type="GO" id="GO:0016042">
    <property type="term" value="P:lipid catabolic process"/>
    <property type="evidence" value="ECO:0007669"/>
    <property type="project" value="UniProtKB-KW"/>
</dbReference>
<dbReference type="GO" id="GO:0016788">
    <property type="term" value="F:hydrolase activity, acting on ester bonds"/>
    <property type="evidence" value="ECO:0007669"/>
    <property type="project" value="InterPro"/>
</dbReference>
<evidence type="ECO:0000313" key="6">
    <source>
        <dbReference type="Proteomes" id="UP001371456"/>
    </source>
</evidence>
<organism evidence="5 6">
    <name type="scientific">Solanum bulbocastanum</name>
    <name type="common">Wild potato</name>
    <dbReference type="NCBI Taxonomy" id="147425"/>
    <lineage>
        <taxon>Eukaryota</taxon>
        <taxon>Viridiplantae</taxon>
        <taxon>Streptophyta</taxon>
        <taxon>Embryophyta</taxon>
        <taxon>Tracheophyta</taxon>
        <taxon>Spermatophyta</taxon>
        <taxon>Magnoliopsida</taxon>
        <taxon>eudicotyledons</taxon>
        <taxon>Gunneridae</taxon>
        <taxon>Pentapetalae</taxon>
        <taxon>asterids</taxon>
        <taxon>lamiids</taxon>
        <taxon>Solanales</taxon>
        <taxon>Solanaceae</taxon>
        <taxon>Solanoideae</taxon>
        <taxon>Solaneae</taxon>
        <taxon>Solanum</taxon>
    </lineage>
</organism>
<keyword evidence="3" id="KW-0442">Lipid degradation</keyword>
<dbReference type="InterPro" id="IPR035669">
    <property type="entry name" value="SGNH_plant_lipase-like"/>
</dbReference>
<dbReference type="CDD" id="cd01837">
    <property type="entry name" value="SGNH_plant_lipase_like"/>
    <property type="match status" value="1"/>
</dbReference>
<keyword evidence="4" id="KW-1133">Transmembrane helix</keyword>
<dbReference type="EMBL" id="JBANQN010000002">
    <property type="protein sequence ID" value="KAK6797938.1"/>
    <property type="molecule type" value="Genomic_DNA"/>
</dbReference>
<gene>
    <name evidence="5" type="ORF">RDI58_005640</name>
</gene>
<keyword evidence="4" id="KW-0472">Membrane</keyword>
<comment type="caution">
    <text evidence="5">The sequence shown here is derived from an EMBL/GenBank/DDBJ whole genome shotgun (WGS) entry which is preliminary data.</text>
</comment>
<evidence type="ECO:0000256" key="3">
    <source>
        <dbReference type="ARBA" id="ARBA00022963"/>
    </source>
</evidence>
<dbReference type="Proteomes" id="UP001371456">
    <property type="component" value="Unassembled WGS sequence"/>
</dbReference>
<protein>
    <submittedName>
        <fullName evidence="5">Uncharacterized protein</fullName>
    </submittedName>
</protein>
<feature type="transmembrane region" description="Helical" evidence="4">
    <location>
        <begin position="7"/>
        <end position="25"/>
    </location>
</feature>
<sequence>MVKLGNILLRYSVMIFMLHVIIWSANYKLIVMADVPAIFVFGDSTVDVGTNNYLHGSLATANNPYYGIDYPHHVATGRFSNGYNPADFIESPPAFLALVQKQSTFKSGILRGHNVTSLTRQIEQFQTVCGNITQILGDVKGSKLIANAFYFLSVGSNDFFDQFRFNYNISTPELIADLRDTFTIHLQNLYNLGARNFGICGIPTIGCLPGIRAVTPGGACNETLNGYAQIFFNTTLSLLQDFSSANPGMNYSLGNYFLMTTGVIDNPVASGFVEVEAACCGTGPYKGGYKCTQNSDLCKKRDEYLFWDWFHPTQKASEMAALSLLYATGQEFVTPINFTTLATIQH</sequence>
<dbReference type="PANTHER" id="PTHR45648">
    <property type="entry name" value="GDSL LIPASE/ACYLHYDROLASE FAMILY PROTEIN (AFU_ORTHOLOGUE AFUA_4G14700)"/>
    <property type="match status" value="1"/>
</dbReference>
<dbReference type="PANTHER" id="PTHR45648:SF101">
    <property type="entry name" value="ZINC FINGER PROTEIN"/>
    <property type="match status" value="1"/>
</dbReference>
<dbReference type="InterPro" id="IPR036514">
    <property type="entry name" value="SGNH_hydro_sf"/>
</dbReference>
<keyword evidence="3" id="KW-0443">Lipid metabolism</keyword>
<keyword evidence="6" id="KW-1185">Reference proteome</keyword>
<reference evidence="5 6" key="1">
    <citation type="submission" date="2024-02" db="EMBL/GenBank/DDBJ databases">
        <title>de novo genome assembly of Solanum bulbocastanum strain 11H21.</title>
        <authorList>
            <person name="Hosaka A.J."/>
        </authorList>
    </citation>
    <scope>NUCLEOTIDE SEQUENCE [LARGE SCALE GENOMIC DNA]</scope>
    <source>
        <tissue evidence="5">Young leaves</tissue>
    </source>
</reference>
<name>A0AAN8YR47_SOLBU</name>
<dbReference type="Pfam" id="PF00657">
    <property type="entry name" value="Lipase_GDSL"/>
    <property type="match status" value="1"/>
</dbReference>
<evidence type="ECO:0000256" key="2">
    <source>
        <dbReference type="ARBA" id="ARBA00022801"/>
    </source>
</evidence>
<proteinExistence type="inferred from homology"/>
<dbReference type="InterPro" id="IPR001087">
    <property type="entry name" value="GDSL"/>
</dbReference>
<evidence type="ECO:0000256" key="4">
    <source>
        <dbReference type="SAM" id="Phobius"/>
    </source>
</evidence>
<comment type="similarity">
    <text evidence="1">Belongs to the 'GDSL' lipolytic enzyme family.</text>
</comment>
<dbReference type="InterPro" id="IPR051058">
    <property type="entry name" value="GDSL_Est/Lipase"/>
</dbReference>
<dbReference type="AlphaFoldDB" id="A0AAN8YR47"/>
<keyword evidence="4" id="KW-0812">Transmembrane</keyword>
<dbReference type="Gene3D" id="3.40.50.1110">
    <property type="entry name" value="SGNH hydrolase"/>
    <property type="match status" value="1"/>
</dbReference>
<keyword evidence="2" id="KW-0378">Hydrolase</keyword>